<feature type="transmembrane region" description="Helical" evidence="6">
    <location>
        <begin position="352"/>
        <end position="371"/>
    </location>
</feature>
<dbReference type="AlphaFoldDB" id="A0A0G0P9B7"/>
<evidence type="ECO:0000256" key="5">
    <source>
        <dbReference type="ARBA" id="ARBA00023136"/>
    </source>
</evidence>
<dbReference type="InterPro" id="IPR050833">
    <property type="entry name" value="Poly_Biosynth_Transport"/>
</dbReference>
<keyword evidence="2" id="KW-1003">Cell membrane</keyword>
<feature type="transmembrane region" description="Helical" evidence="6">
    <location>
        <begin position="286"/>
        <end position="313"/>
    </location>
</feature>
<dbReference type="PANTHER" id="PTHR30250:SF11">
    <property type="entry name" value="O-ANTIGEN TRANSPORTER-RELATED"/>
    <property type="match status" value="1"/>
</dbReference>
<organism evidence="7 8">
    <name type="scientific">candidate division CPR2 bacterium GW2011_GWC2_39_10</name>
    <dbReference type="NCBI Taxonomy" id="1618345"/>
    <lineage>
        <taxon>Bacteria</taxon>
        <taxon>Bacteria division CPR2</taxon>
    </lineage>
</organism>
<feature type="transmembrane region" description="Helical" evidence="6">
    <location>
        <begin position="211"/>
        <end position="232"/>
    </location>
</feature>
<feature type="transmembrane region" description="Helical" evidence="6">
    <location>
        <begin position="319"/>
        <end position="340"/>
    </location>
</feature>
<evidence type="ECO:0000256" key="6">
    <source>
        <dbReference type="SAM" id="Phobius"/>
    </source>
</evidence>
<keyword evidence="3 6" id="KW-0812">Transmembrane</keyword>
<comment type="subcellular location">
    <subcellularLocation>
        <location evidence="1">Cell membrane</location>
        <topology evidence="1">Multi-pass membrane protein</topology>
    </subcellularLocation>
</comment>
<feature type="transmembrane region" description="Helical" evidence="6">
    <location>
        <begin position="244"/>
        <end position="266"/>
    </location>
</feature>
<dbReference type="PANTHER" id="PTHR30250">
    <property type="entry name" value="PST FAMILY PREDICTED COLANIC ACID TRANSPORTER"/>
    <property type="match status" value="1"/>
</dbReference>
<name>A0A0G0P9B7_UNCC2</name>
<evidence type="ECO:0000256" key="1">
    <source>
        <dbReference type="ARBA" id="ARBA00004651"/>
    </source>
</evidence>
<feature type="transmembrane region" description="Helical" evidence="6">
    <location>
        <begin position="170"/>
        <end position="190"/>
    </location>
</feature>
<gene>
    <name evidence="7" type="ORF">UT18_C0008G0019</name>
</gene>
<dbReference type="Pfam" id="PF01943">
    <property type="entry name" value="Polysacc_synt"/>
    <property type="match status" value="1"/>
</dbReference>
<sequence length="404" mass="45820">MTKKIINNASWLIAGEAISGFFIFILNLIAARMLGIDEFGKFSYAISVIFLLGALVDFGLVQIFIRDLSRDSKLEEKYFFSSIYIRIFAVFALMGIFLVFEHFKSSGIPFYLFLILLVYLLINSINELLRAILKAREWMKAEAVLKIFERFILLVFGCLAITIWRKYDFLILAYLATSLLLVVILYRKIFSGRKIKKSVTISDSTRLIKRGWAIGLGGAFVTIYASADLILIKNILNSDSLTAIYAASYKFLSLAITLISLISIAYMPQLAKMKDNKKYTRLIRNYLLSTFFASLLLFSAILFFSSFIMNIIYGNSYIAGANVLIILAISLLFIGAREPFTYLLILHDRQKYYMASVLSAAIFNIVTNIYVIPSFGIIGAAWVTVGSEALLLILTMYFYFLKEV</sequence>
<evidence type="ECO:0000256" key="2">
    <source>
        <dbReference type="ARBA" id="ARBA00022475"/>
    </source>
</evidence>
<evidence type="ECO:0000256" key="3">
    <source>
        <dbReference type="ARBA" id="ARBA00022692"/>
    </source>
</evidence>
<feature type="transmembrane region" description="Helical" evidence="6">
    <location>
        <begin position="377"/>
        <end position="400"/>
    </location>
</feature>
<proteinExistence type="predicted"/>
<protein>
    <submittedName>
        <fullName evidence="7">Polysaccharide biosynthesis protein</fullName>
    </submittedName>
</protein>
<keyword evidence="4 6" id="KW-1133">Transmembrane helix</keyword>
<dbReference type="Proteomes" id="UP000034207">
    <property type="component" value="Unassembled WGS sequence"/>
</dbReference>
<reference evidence="7 8" key="1">
    <citation type="journal article" date="2015" name="Nature">
        <title>rRNA introns, odd ribosomes, and small enigmatic genomes across a large radiation of phyla.</title>
        <authorList>
            <person name="Brown C.T."/>
            <person name="Hug L.A."/>
            <person name="Thomas B.C."/>
            <person name="Sharon I."/>
            <person name="Castelle C.J."/>
            <person name="Singh A."/>
            <person name="Wilkins M.J."/>
            <person name="Williams K.H."/>
            <person name="Banfield J.F."/>
        </authorList>
    </citation>
    <scope>NUCLEOTIDE SEQUENCE [LARGE SCALE GENOMIC DNA]</scope>
</reference>
<dbReference type="EMBL" id="LBVV01000008">
    <property type="protein sequence ID" value="KKQ94714.1"/>
    <property type="molecule type" value="Genomic_DNA"/>
</dbReference>
<dbReference type="CDD" id="cd13128">
    <property type="entry name" value="MATE_Wzx_like"/>
    <property type="match status" value="1"/>
</dbReference>
<dbReference type="InterPro" id="IPR002797">
    <property type="entry name" value="Polysacc_synth"/>
</dbReference>
<keyword evidence="5 6" id="KW-0472">Membrane</keyword>
<dbReference type="GO" id="GO:0005886">
    <property type="term" value="C:plasma membrane"/>
    <property type="evidence" value="ECO:0007669"/>
    <property type="project" value="UniProtKB-SubCell"/>
</dbReference>
<feature type="transmembrane region" description="Helical" evidence="6">
    <location>
        <begin position="42"/>
        <end position="65"/>
    </location>
</feature>
<feature type="transmembrane region" description="Helical" evidence="6">
    <location>
        <begin position="77"/>
        <end position="100"/>
    </location>
</feature>
<accession>A0A0G0P9B7</accession>
<comment type="caution">
    <text evidence="7">The sequence shown here is derived from an EMBL/GenBank/DDBJ whole genome shotgun (WGS) entry which is preliminary data.</text>
</comment>
<feature type="transmembrane region" description="Helical" evidence="6">
    <location>
        <begin position="12"/>
        <end position="30"/>
    </location>
</feature>
<feature type="transmembrane region" description="Helical" evidence="6">
    <location>
        <begin position="106"/>
        <end position="126"/>
    </location>
</feature>
<evidence type="ECO:0000256" key="4">
    <source>
        <dbReference type="ARBA" id="ARBA00022989"/>
    </source>
</evidence>
<dbReference type="STRING" id="1618345.UT18_C0008G0019"/>
<evidence type="ECO:0000313" key="7">
    <source>
        <dbReference type="EMBL" id="KKQ94714.1"/>
    </source>
</evidence>
<evidence type="ECO:0000313" key="8">
    <source>
        <dbReference type="Proteomes" id="UP000034207"/>
    </source>
</evidence>
<feature type="transmembrane region" description="Helical" evidence="6">
    <location>
        <begin position="147"/>
        <end position="164"/>
    </location>
</feature>